<accession>A0A0V0GI37</accession>
<proteinExistence type="predicted"/>
<reference evidence="1" key="1">
    <citation type="submission" date="2015-12" db="EMBL/GenBank/DDBJ databases">
        <title>Gene expression during late stages of embryo sac development: a critical building block for successful pollen-pistil interactions.</title>
        <authorList>
            <person name="Liu Y."/>
            <person name="Joly V."/>
            <person name="Sabar M."/>
            <person name="Matton D.P."/>
        </authorList>
    </citation>
    <scope>NUCLEOTIDE SEQUENCE</scope>
</reference>
<protein>
    <submittedName>
        <fullName evidence="1">Putative ovule protein</fullName>
    </submittedName>
</protein>
<dbReference type="AlphaFoldDB" id="A0A0V0GI37"/>
<dbReference type="EMBL" id="GEDG01039906">
    <property type="protein sequence ID" value="JAP06928.1"/>
    <property type="molecule type" value="Transcribed_RNA"/>
</dbReference>
<feature type="non-terminal residue" evidence="1">
    <location>
        <position position="1"/>
    </location>
</feature>
<name>A0A0V0GI37_SOLCH</name>
<organism evidence="1">
    <name type="scientific">Solanum chacoense</name>
    <name type="common">Chaco potato</name>
    <dbReference type="NCBI Taxonomy" id="4108"/>
    <lineage>
        <taxon>Eukaryota</taxon>
        <taxon>Viridiplantae</taxon>
        <taxon>Streptophyta</taxon>
        <taxon>Embryophyta</taxon>
        <taxon>Tracheophyta</taxon>
        <taxon>Spermatophyta</taxon>
        <taxon>Magnoliopsida</taxon>
        <taxon>eudicotyledons</taxon>
        <taxon>Gunneridae</taxon>
        <taxon>Pentapetalae</taxon>
        <taxon>asterids</taxon>
        <taxon>lamiids</taxon>
        <taxon>Solanales</taxon>
        <taxon>Solanaceae</taxon>
        <taxon>Solanoideae</taxon>
        <taxon>Solaneae</taxon>
        <taxon>Solanum</taxon>
    </lineage>
</organism>
<sequence>ILLNSIPALGAFRCRCKRFSRHWSDLPICHRVMQGHLAASSRPTIETIIKLRVYYDVIIIGTNR</sequence>
<evidence type="ECO:0000313" key="1">
    <source>
        <dbReference type="EMBL" id="JAP06928.1"/>
    </source>
</evidence>